<feature type="compositionally biased region" description="Low complexity" evidence="1">
    <location>
        <begin position="64"/>
        <end position="82"/>
    </location>
</feature>
<evidence type="ECO:0000256" key="1">
    <source>
        <dbReference type="SAM" id="MobiDB-lite"/>
    </source>
</evidence>
<keyword evidence="4" id="KW-1185">Reference proteome</keyword>
<feature type="compositionally biased region" description="Pro residues" evidence="1">
    <location>
        <begin position="83"/>
        <end position="99"/>
    </location>
</feature>
<dbReference type="AlphaFoldDB" id="A0A2K8P7Y9"/>
<dbReference type="EMBL" id="CP024985">
    <property type="protein sequence ID" value="ATZ22250.1"/>
    <property type="molecule type" value="Genomic_DNA"/>
</dbReference>
<organism evidence="3 4">
    <name type="scientific">Streptomyces lavendulae subsp. lavendulae</name>
    <dbReference type="NCBI Taxonomy" id="58340"/>
    <lineage>
        <taxon>Bacteria</taxon>
        <taxon>Bacillati</taxon>
        <taxon>Actinomycetota</taxon>
        <taxon>Actinomycetes</taxon>
        <taxon>Kitasatosporales</taxon>
        <taxon>Streptomycetaceae</taxon>
        <taxon>Streptomyces</taxon>
    </lineage>
</organism>
<dbReference type="Proteomes" id="UP000231791">
    <property type="component" value="Chromosome"/>
</dbReference>
<evidence type="ECO:0000313" key="4">
    <source>
        <dbReference type="Proteomes" id="UP000231791"/>
    </source>
</evidence>
<feature type="signal peptide" evidence="2">
    <location>
        <begin position="1"/>
        <end position="24"/>
    </location>
</feature>
<feature type="chain" id="PRO_5039164031" evidence="2">
    <location>
        <begin position="25"/>
        <end position="190"/>
    </location>
</feature>
<dbReference type="RefSeq" id="WP_234333448.1">
    <property type="nucleotide sequence ID" value="NZ_CP024985.1"/>
</dbReference>
<gene>
    <name evidence="3" type="ORF">SLAV_01605</name>
</gene>
<name>A0A2K8P7Y9_STRLA</name>
<accession>A0A2K8P7Y9</accession>
<keyword evidence="2" id="KW-0732">Signal</keyword>
<proteinExistence type="predicted"/>
<evidence type="ECO:0000256" key="2">
    <source>
        <dbReference type="SAM" id="SignalP"/>
    </source>
</evidence>
<dbReference type="KEGG" id="slx:SLAV_01605"/>
<evidence type="ECO:0000313" key="3">
    <source>
        <dbReference type="EMBL" id="ATZ22250.1"/>
    </source>
</evidence>
<reference evidence="3 4" key="1">
    <citation type="submission" date="2017-11" db="EMBL/GenBank/DDBJ databases">
        <title>Complete genome sequence of Streptomyces lavendulae subsp. lavendulae CCM 3239 (formerly 'Streptomyces aureofaciens CCM 3239'), the producer of the angucycline-type antibiotic auricin.</title>
        <authorList>
            <person name="Busche T."/>
            <person name="Novakova R."/>
            <person name="Al'Dilaimi A."/>
            <person name="Homerova D."/>
            <person name="Feckova L."/>
            <person name="Rezuchova B."/>
            <person name="Mingyar E."/>
            <person name="Csolleiova D."/>
            <person name="Bekeova C."/>
            <person name="Winkler A."/>
            <person name="Sevcikova B."/>
            <person name="Kalinowski J."/>
            <person name="Kormanec J."/>
            <person name="Ruckert C."/>
        </authorList>
    </citation>
    <scope>NUCLEOTIDE SEQUENCE [LARGE SCALE GENOMIC DNA]</scope>
    <source>
        <strain evidence="3 4">CCM 3239</strain>
    </source>
</reference>
<protein>
    <submittedName>
        <fullName evidence="3">Uncharacterized protein</fullName>
    </submittedName>
</protein>
<sequence length="190" mass="19320">MPRLPRYLLIWLSCTAASVTAVLATVQFVVGSTSHKPPVARSAPVVIDTPPAWQAGSPGPPQASPTASASVSPSPTVTQQPSSAPPSPSPTPAKAPPEAPRTSAPRPGVDCEQGGAGLHTVPSQGGKVTVRYGSRGVCLISAVPGLGFRTTTSQDSDDTLTVTFSGDDHRSVITATITPSAKASVRETSF</sequence>
<dbReference type="GeneID" id="94019115"/>
<feature type="region of interest" description="Disordered" evidence="1">
    <location>
        <begin position="50"/>
        <end position="126"/>
    </location>
</feature>